<dbReference type="PANTHER" id="PTHR43525:SF1">
    <property type="entry name" value="PROTEIN MALY"/>
    <property type="match status" value="1"/>
</dbReference>
<evidence type="ECO:0000256" key="2">
    <source>
        <dbReference type="ARBA" id="ARBA00012224"/>
    </source>
</evidence>
<dbReference type="SUPFAM" id="SSF53383">
    <property type="entry name" value="PLP-dependent transferases"/>
    <property type="match status" value="1"/>
</dbReference>
<dbReference type="EMBL" id="APML01000022">
    <property type="protein sequence ID" value="ENH97108.1"/>
    <property type="molecule type" value="Genomic_DNA"/>
</dbReference>
<name>N4WA02_9BACI</name>
<comment type="caution">
    <text evidence="7">The sequence shown here is derived from an EMBL/GenBank/DDBJ whole genome shotgun (WGS) entry which is preliminary data.</text>
</comment>
<organism evidence="7 8">
    <name type="scientific">Gracilibacillus halophilus YIM-C55.5</name>
    <dbReference type="NCBI Taxonomy" id="1308866"/>
    <lineage>
        <taxon>Bacteria</taxon>
        <taxon>Bacillati</taxon>
        <taxon>Bacillota</taxon>
        <taxon>Bacilli</taxon>
        <taxon>Bacillales</taxon>
        <taxon>Bacillaceae</taxon>
        <taxon>Gracilibacillus</taxon>
    </lineage>
</organism>
<evidence type="ECO:0000313" key="8">
    <source>
        <dbReference type="Proteomes" id="UP000012283"/>
    </source>
</evidence>
<sequence length="396" mass="45668">MKQEFQKVIDRKNTRAVKWDLVQSLYGSDDVLPMWVADMDFQVPSAVREKLTEKAQHGIFGYTFTDTPLNKNIRHWIKNEHDWDISESWIIYSPGVVSTLYMAVQALTEKNDQILIQTPVYPPFYKVIKDHDRQIVENPLTLKDNEYKIDFDDFEQKLKNGVKAFILCNPHNPIGRVWTKDELQQMIDLCKKYNVFIFSDEIHADLVFEPHRHIPIASLDEEINDQTITLMSPTKTFNLAGLQVSYAVISNKELRDAVQGMLHKQGLNMINTMGVAAIDAAYSGGKEWLTHLKEHLEENIDYVEEQFKDRADVTFIRPEGTYLLWLDFRSLGLNHDNLKKFIQEKAKVGLNDGMSFGEAGSGFLRMNVACPLETVKEGVQRIIHALDNEDITAYQK</sequence>
<dbReference type="Pfam" id="PF00155">
    <property type="entry name" value="Aminotran_1_2"/>
    <property type="match status" value="1"/>
</dbReference>
<evidence type="ECO:0000259" key="6">
    <source>
        <dbReference type="Pfam" id="PF00155"/>
    </source>
</evidence>
<protein>
    <recommendedName>
        <fullName evidence="2">cysteine-S-conjugate beta-lyase</fullName>
        <ecNumber evidence="2">4.4.1.13</ecNumber>
    </recommendedName>
</protein>
<feature type="domain" description="Aminotransferase class I/classII large" evidence="6">
    <location>
        <begin position="36"/>
        <end position="382"/>
    </location>
</feature>
<evidence type="ECO:0000256" key="5">
    <source>
        <dbReference type="ARBA" id="ARBA00037974"/>
    </source>
</evidence>
<dbReference type="InterPro" id="IPR051798">
    <property type="entry name" value="Class-II_PLP-Dep_Aminotrans"/>
</dbReference>
<dbReference type="PATRIC" id="fig|1308866.3.peg.1339"/>
<reference evidence="7 8" key="1">
    <citation type="submission" date="2013-03" db="EMBL/GenBank/DDBJ databases">
        <title>Draft genome sequence of Gracibacillus halophilus YIM-C55.5, a moderately halophilic and thermophilic organism from the Xiaochaidamu salt lake.</title>
        <authorList>
            <person name="Sugumar T."/>
            <person name="Polireddy D.R."/>
            <person name="Antony A."/>
            <person name="Madhava Y.R."/>
            <person name="Sivakumar N."/>
        </authorList>
    </citation>
    <scope>NUCLEOTIDE SEQUENCE [LARGE SCALE GENOMIC DNA]</scope>
    <source>
        <strain evidence="7 8">YIM-C55.5</strain>
    </source>
</reference>
<dbReference type="NCBIfam" id="TIGR04350">
    <property type="entry name" value="C_S_lyase_PatB"/>
    <property type="match status" value="1"/>
</dbReference>
<gene>
    <name evidence="7" type="ORF">J416_06642</name>
</gene>
<dbReference type="Proteomes" id="UP000012283">
    <property type="component" value="Unassembled WGS sequence"/>
</dbReference>
<dbReference type="AlphaFoldDB" id="N4WA02"/>
<dbReference type="OrthoDB" id="9802872at2"/>
<dbReference type="Gene3D" id="3.40.640.10">
    <property type="entry name" value="Type I PLP-dependent aspartate aminotransferase-like (Major domain)"/>
    <property type="match status" value="1"/>
</dbReference>
<dbReference type="GO" id="GO:0047804">
    <property type="term" value="F:cysteine-S-conjugate beta-lyase activity"/>
    <property type="evidence" value="ECO:0007669"/>
    <property type="project" value="UniProtKB-EC"/>
</dbReference>
<keyword evidence="8" id="KW-1185">Reference proteome</keyword>
<dbReference type="InterPro" id="IPR004839">
    <property type="entry name" value="Aminotransferase_I/II_large"/>
</dbReference>
<dbReference type="InterPro" id="IPR015424">
    <property type="entry name" value="PyrdxlP-dep_Trfase"/>
</dbReference>
<dbReference type="PANTHER" id="PTHR43525">
    <property type="entry name" value="PROTEIN MALY"/>
    <property type="match status" value="1"/>
</dbReference>
<dbReference type="InterPro" id="IPR015421">
    <property type="entry name" value="PyrdxlP-dep_Trfase_major"/>
</dbReference>
<comment type="similarity">
    <text evidence="5">Belongs to the class-II pyridoxal-phosphate-dependent aminotransferase family. MalY/PatB cystathionine beta-lyase subfamily.</text>
</comment>
<evidence type="ECO:0000256" key="3">
    <source>
        <dbReference type="ARBA" id="ARBA00022898"/>
    </source>
</evidence>
<dbReference type="InterPro" id="IPR015422">
    <property type="entry name" value="PyrdxlP-dep_Trfase_small"/>
</dbReference>
<comment type="cofactor">
    <cofactor evidence="1">
        <name>pyridoxal 5'-phosphate</name>
        <dbReference type="ChEBI" id="CHEBI:597326"/>
    </cofactor>
</comment>
<dbReference type="STRING" id="1308866.J416_06642"/>
<evidence type="ECO:0000256" key="1">
    <source>
        <dbReference type="ARBA" id="ARBA00001933"/>
    </source>
</evidence>
<dbReference type="GO" id="GO:0030170">
    <property type="term" value="F:pyridoxal phosphate binding"/>
    <property type="evidence" value="ECO:0007669"/>
    <property type="project" value="InterPro"/>
</dbReference>
<evidence type="ECO:0000313" key="7">
    <source>
        <dbReference type="EMBL" id="ENH97108.1"/>
    </source>
</evidence>
<dbReference type="EC" id="4.4.1.13" evidence="2"/>
<dbReference type="RefSeq" id="WP_003467004.1">
    <property type="nucleotide sequence ID" value="NZ_APML01000022.1"/>
</dbReference>
<keyword evidence="4 7" id="KW-0456">Lyase</keyword>
<dbReference type="Gene3D" id="3.90.1150.10">
    <property type="entry name" value="Aspartate Aminotransferase, domain 1"/>
    <property type="match status" value="1"/>
</dbReference>
<evidence type="ECO:0000256" key="4">
    <source>
        <dbReference type="ARBA" id="ARBA00023239"/>
    </source>
</evidence>
<keyword evidence="3" id="KW-0663">Pyridoxal phosphate</keyword>
<dbReference type="CDD" id="cd00609">
    <property type="entry name" value="AAT_like"/>
    <property type="match status" value="1"/>
</dbReference>
<accession>N4WA02</accession>
<dbReference type="eggNOG" id="COG1168">
    <property type="taxonomic scope" value="Bacteria"/>
</dbReference>
<dbReference type="InterPro" id="IPR027619">
    <property type="entry name" value="C-S_lyase_PatB-like"/>
</dbReference>
<proteinExistence type="inferred from homology"/>